<accession>A0A382V5B0</accession>
<dbReference type="EMBL" id="UINC01149294">
    <property type="protein sequence ID" value="SVD41674.1"/>
    <property type="molecule type" value="Genomic_DNA"/>
</dbReference>
<dbReference type="GO" id="GO:0005739">
    <property type="term" value="C:mitochondrion"/>
    <property type="evidence" value="ECO:0007669"/>
    <property type="project" value="TreeGrafter"/>
</dbReference>
<evidence type="ECO:0000256" key="3">
    <source>
        <dbReference type="ARBA" id="ARBA00022723"/>
    </source>
</evidence>
<dbReference type="InterPro" id="IPR001055">
    <property type="entry name" value="Adrenodoxin-like"/>
</dbReference>
<dbReference type="InterPro" id="IPR001041">
    <property type="entry name" value="2Fe-2S_ferredoxin-type"/>
</dbReference>
<dbReference type="GO" id="GO:0140647">
    <property type="term" value="P:P450-containing electron transport chain"/>
    <property type="evidence" value="ECO:0007669"/>
    <property type="project" value="InterPro"/>
</dbReference>
<evidence type="ECO:0000256" key="6">
    <source>
        <dbReference type="ARBA" id="ARBA00034078"/>
    </source>
</evidence>
<evidence type="ECO:0000256" key="5">
    <source>
        <dbReference type="ARBA" id="ARBA00023014"/>
    </source>
</evidence>
<keyword evidence="5" id="KW-0411">Iron-sulfur</keyword>
<dbReference type="PRINTS" id="PR00355">
    <property type="entry name" value="ADRENODOXIN"/>
</dbReference>
<keyword evidence="4" id="KW-0408">Iron</keyword>
<organism evidence="8">
    <name type="scientific">marine metagenome</name>
    <dbReference type="NCBI Taxonomy" id="408172"/>
    <lineage>
        <taxon>unclassified sequences</taxon>
        <taxon>metagenomes</taxon>
        <taxon>ecological metagenomes</taxon>
    </lineage>
</organism>
<reference evidence="8" key="1">
    <citation type="submission" date="2018-05" db="EMBL/GenBank/DDBJ databases">
        <authorList>
            <person name="Lanie J.A."/>
            <person name="Ng W.-L."/>
            <person name="Kazmierczak K.M."/>
            <person name="Andrzejewski T.M."/>
            <person name="Davidsen T.M."/>
            <person name="Wayne K.J."/>
            <person name="Tettelin H."/>
            <person name="Glass J.I."/>
            <person name="Rusch D."/>
            <person name="Podicherti R."/>
            <person name="Tsui H.-C.T."/>
            <person name="Winkler M.E."/>
        </authorList>
    </citation>
    <scope>NUCLEOTIDE SEQUENCE</scope>
</reference>
<evidence type="ECO:0000256" key="4">
    <source>
        <dbReference type="ARBA" id="ARBA00023004"/>
    </source>
</evidence>
<evidence type="ECO:0000256" key="1">
    <source>
        <dbReference type="ARBA" id="ARBA00010914"/>
    </source>
</evidence>
<proteinExistence type="inferred from homology"/>
<dbReference type="InterPro" id="IPR018298">
    <property type="entry name" value="Adrenodoxin_Fe-S_BS"/>
</dbReference>
<dbReference type="PROSITE" id="PS00814">
    <property type="entry name" value="ADX"/>
    <property type="match status" value="1"/>
</dbReference>
<keyword evidence="3" id="KW-0479">Metal-binding</keyword>
<keyword evidence="2" id="KW-0001">2Fe-2S</keyword>
<dbReference type="GO" id="GO:0046872">
    <property type="term" value="F:metal ion binding"/>
    <property type="evidence" value="ECO:0007669"/>
    <property type="project" value="UniProtKB-KW"/>
</dbReference>
<dbReference type="PANTHER" id="PTHR23426">
    <property type="entry name" value="FERREDOXIN/ADRENODOXIN"/>
    <property type="match status" value="1"/>
</dbReference>
<feature type="domain" description="2Fe-2S ferredoxin-type" evidence="7">
    <location>
        <begin position="2"/>
        <end position="104"/>
    </location>
</feature>
<comment type="similarity">
    <text evidence="1">Belongs to the adrenodoxin/putidaredoxin family.</text>
</comment>
<dbReference type="SUPFAM" id="SSF54292">
    <property type="entry name" value="2Fe-2S ferredoxin-like"/>
    <property type="match status" value="1"/>
</dbReference>
<protein>
    <recommendedName>
        <fullName evidence="7">2Fe-2S ferredoxin-type domain-containing protein</fullName>
    </recommendedName>
</protein>
<dbReference type="PANTHER" id="PTHR23426:SF65">
    <property type="entry name" value="FERREDOXIN-2, MITOCHONDRIAL"/>
    <property type="match status" value="1"/>
</dbReference>
<dbReference type="GO" id="GO:0009055">
    <property type="term" value="F:electron transfer activity"/>
    <property type="evidence" value="ECO:0007669"/>
    <property type="project" value="TreeGrafter"/>
</dbReference>
<evidence type="ECO:0000256" key="2">
    <source>
        <dbReference type="ARBA" id="ARBA00022714"/>
    </source>
</evidence>
<dbReference type="InterPro" id="IPR012675">
    <property type="entry name" value="Beta-grasp_dom_sf"/>
</dbReference>
<name>A0A382V5B0_9ZZZZ</name>
<dbReference type="Pfam" id="PF00111">
    <property type="entry name" value="Fer2"/>
    <property type="match status" value="1"/>
</dbReference>
<gene>
    <name evidence="8" type="ORF">METZ01_LOCUS394528</name>
</gene>
<dbReference type="Gene3D" id="3.10.20.30">
    <property type="match status" value="1"/>
</dbReference>
<comment type="cofactor">
    <cofactor evidence="6">
        <name>[2Fe-2S] cluster</name>
        <dbReference type="ChEBI" id="CHEBI:190135"/>
    </cofactor>
</comment>
<dbReference type="InterPro" id="IPR036010">
    <property type="entry name" value="2Fe-2S_ferredoxin-like_sf"/>
</dbReference>
<sequence length="110" mass="11768">MPKVTFIHADGTRLQIEASVGETVLELAHEYGVDLEGACEGSMACSTCHVIVDEGFFDRLEAPSEDEEDMLDLAYGLSLTSRLGCQIVITDVLDGIVLRVPAGSRNALLG</sequence>
<evidence type="ECO:0000313" key="8">
    <source>
        <dbReference type="EMBL" id="SVD41674.1"/>
    </source>
</evidence>
<evidence type="ECO:0000259" key="7">
    <source>
        <dbReference type="PROSITE" id="PS51085"/>
    </source>
</evidence>
<dbReference type="AlphaFoldDB" id="A0A382V5B0"/>
<dbReference type="GO" id="GO:0051537">
    <property type="term" value="F:2 iron, 2 sulfur cluster binding"/>
    <property type="evidence" value="ECO:0007669"/>
    <property type="project" value="UniProtKB-KW"/>
</dbReference>
<dbReference type="CDD" id="cd00207">
    <property type="entry name" value="fer2"/>
    <property type="match status" value="1"/>
</dbReference>
<dbReference type="PROSITE" id="PS51085">
    <property type="entry name" value="2FE2S_FER_2"/>
    <property type="match status" value="1"/>
</dbReference>